<reference evidence="2 3" key="1">
    <citation type="submission" date="2017-03" db="EMBL/GenBank/DDBJ databases">
        <title>Comparative genomics of the toxic Baltic Sea cyanobacteria Nodularia spumigena UHCC 0039 and its response on varying salinity.</title>
        <authorList>
            <person name="Teikari J.E."/>
        </authorList>
    </citation>
    <scope>NUCLEOTIDE SEQUENCE [LARGE SCALE GENOMIC DNA]</scope>
    <source>
        <strain evidence="2 3">UHCC 0039</strain>
    </source>
</reference>
<dbReference type="KEGG" id="nsp:BMF81_00398"/>
<dbReference type="CDD" id="cd16383">
    <property type="entry name" value="GUN4"/>
    <property type="match status" value="1"/>
</dbReference>
<dbReference type="GO" id="GO:0046906">
    <property type="term" value="F:tetrapyrrole binding"/>
    <property type="evidence" value="ECO:0007669"/>
    <property type="project" value="TreeGrafter"/>
</dbReference>
<proteinExistence type="predicted"/>
<evidence type="ECO:0000259" key="1">
    <source>
        <dbReference type="Pfam" id="PF05419"/>
    </source>
</evidence>
<dbReference type="PANTHER" id="PTHR34800">
    <property type="entry name" value="TETRAPYRROLE-BINDING PROTEIN, CHLOROPLASTIC"/>
    <property type="match status" value="1"/>
</dbReference>
<dbReference type="Gene3D" id="1.25.40.620">
    <property type="match status" value="1"/>
</dbReference>
<accession>A0A2S0Q5N7</accession>
<dbReference type="AlphaFoldDB" id="A0A2S0Q5N7"/>
<dbReference type="InterPro" id="IPR037215">
    <property type="entry name" value="GUN4-like_sf"/>
</dbReference>
<dbReference type="Gene3D" id="1.10.10.1770">
    <property type="entry name" value="Gun4-like"/>
    <property type="match status" value="1"/>
</dbReference>
<dbReference type="Pfam" id="PF05419">
    <property type="entry name" value="GUN4"/>
    <property type="match status" value="1"/>
</dbReference>
<feature type="domain" description="GUN4-like" evidence="1">
    <location>
        <begin position="46"/>
        <end position="183"/>
    </location>
</feature>
<evidence type="ECO:0000313" key="3">
    <source>
        <dbReference type="Proteomes" id="UP000244056"/>
    </source>
</evidence>
<dbReference type="EMBL" id="CP020114">
    <property type="protein sequence ID" value="AVZ29642.1"/>
    <property type="molecule type" value="Genomic_DNA"/>
</dbReference>
<name>A0A2S0Q5N7_NODSP</name>
<dbReference type="PANTHER" id="PTHR34800:SF1">
    <property type="entry name" value="TETRAPYRROLE-BINDING PROTEIN, CHLOROPLASTIC"/>
    <property type="match status" value="1"/>
</dbReference>
<dbReference type="Proteomes" id="UP000244056">
    <property type="component" value="Chromosome"/>
</dbReference>
<sequence length="209" mass="24919">MLRSNCQRSIIFDAWVMLQLRTYLSIHLWRTQRKMDFFNQEVELKSDIGMDYMSLHNYLQSGNWEYADKETYRVMLAVAKREIKGDLDVKSIDSFPCRDLCTIDKLWVKYSNGKFGFSVQKRIYQGLGGTRNYDRKIWYAWADKVVWKTASSWLYTKRFYPAMNFTYDMEAPEGHLPTPRVYQHWASTIWFEEAAKGLSLFSRVETCKL</sequence>
<evidence type="ECO:0000313" key="2">
    <source>
        <dbReference type="EMBL" id="AVZ29642.1"/>
    </source>
</evidence>
<protein>
    <submittedName>
        <fullName evidence="2">Ycf53-like protein</fullName>
    </submittedName>
</protein>
<dbReference type="InterPro" id="IPR008629">
    <property type="entry name" value="GUN4-like"/>
</dbReference>
<dbReference type="RefSeq" id="WP_339374506.1">
    <property type="nucleotide sequence ID" value="NZ_CAWNZE010000001.1"/>
</dbReference>
<dbReference type="SUPFAM" id="SSF140869">
    <property type="entry name" value="GUN4-like"/>
    <property type="match status" value="1"/>
</dbReference>
<organism evidence="2 3">
    <name type="scientific">Nodularia spumigena UHCC 0039</name>
    <dbReference type="NCBI Taxonomy" id="1914872"/>
    <lineage>
        <taxon>Bacteria</taxon>
        <taxon>Bacillati</taxon>
        <taxon>Cyanobacteriota</taxon>
        <taxon>Cyanophyceae</taxon>
        <taxon>Nostocales</taxon>
        <taxon>Nodulariaceae</taxon>
        <taxon>Nodularia</taxon>
    </lineage>
</organism>
<gene>
    <name evidence="2" type="ORF">BMF81_00398</name>
</gene>